<dbReference type="Pfam" id="PF03357">
    <property type="entry name" value="Snf7"/>
    <property type="match status" value="1"/>
</dbReference>
<dbReference type="GO" id="GO:0000815">
    <property type="term" value="C:ESCRT III complex"/>
    <property type="evidence" value="ECO:0007669"/>
    <property type="project" value="TreeGrafter"/>
</dbReference>
<dbReference type="PANTHER" id="PTHR22761">
    <property type="entry name" value="CHARGED MULTIVESICULAR BODY PROTEIN"/>
    <property type="match status" value="1"/>
</dbReference>
<comment type="similarity">
    <text evidence="2">Belongs to the SNF7 family.</text>
</comment>
<evidence type="ECO:0000256" key="5">
    <source>
        <dbReference type="ARBA" id="ARBA00042586"/>
    </source>
</evidence>
<feature type="coiled-coil region" evidence="6">
    <location>
        <begin position="48"/>
        <end position="108"/>
    </location>
</feature>
<dbReference type="GO" id="GO:0005771">
    <property type="term" value="C:multivesicular body"/>
    <property type="evidence" value="ECO:0007669"/>
    <property type="project" value="TreeGrafter"/>
</dbReference>
<accession>A0A0F7SE82</accession>
<organism evidence="8">
    <name type="scientific">Phaffia rhodozyma</name>
    <name type="common">Yeast</name>
    <name type="synonym">Xanthophyllomyces dendrorhous</name>
    <dbReference type="NCBI Taxonomy" id="264483"/>
    <lineage>
        <taxon>Eukaryota</taxon>
        <taxon>Fungi</taxon>
        <taxon>Dikarya</taxon>
        <taxon>Basidiomycota</taxon>
        <taxon>Agaricomycotina</taxon>
        <taxon>Tremellomycetes</taxon>
        <taxon>Cystofilobasidiales</taxon>
        <taxon>Mrakiaceae</taxon>
        <taxon>Phaffia</taxon>
    </lineage>
</organism>
<evidence type="ECO:0000256" key="6">
    <source>
        <dbReference type="SAM" id="Coils"/>
    </source>
</evidence>
<dbReference type="GO" id="GO:0032511">
    <property type="term" value="P:late endosome to vacuole transport via multivesicular body sorting pathway"/>
    <property type="evidence" value="ECO:0007669"/>
    <property type="project" value="TreeGrafter"/>
</dbReference>
<dbReference type="GO" id="GO:0009898">
    <property type="term" value="C:cytoplasmic side of plasma membrane"/>
    <property type="evidence" value="ECO:0007669"/>
    <property type="project" value="TreeGrafter"/>
</dbReference>
<dbReference type="EMBL" id="LN483143">
    <property type="protein sequence ID" value="CDZ96376.1"/>
    <property type="molecule type" value="Genomic_DNA"/>
</dbReference>
<keyword evidence="3" id="KW-0967">Endosome</keyword>
<keyword evidence="6" id="KW-0175">Coiled coil</keyword>
<dbReference type="InterPro" id="IPR005024">
    <property type="entry name" value="Snf7_fam"/>
</dbReference>
<protein>
    <recommendedName>
        <fullName evidence="4">Vacuolar-sorting protein SNF7</fullName>
    </recommendedName>
    <alternativeName>
        <fullName evidence="5">Vacuolar protein-sorting-associated protein 32</fullName>
    </alternativeName>
</protein>
<comment type="subcellular location">
    <subcellularLocation>
        <location evidence="1">Endosome</location>
    </subcellularLocation>
</comment>
<sequence length="222" mass="24855">MSGWLSYFTGKKDNGGSASKARTAIIDLREQLLMLDKQEEHMQKKIDMENEKAKANATTNKRAALQALRNKKTFEGQLDRLTGTRMTLETQMNALESANMNLQTMEAMKRGSEALKGIHGKMNIDKVDATMDAVREQMELTNEISDAISHPVGLNGDLDDEELNAELEAMEQEQLNDRLLGADRVPVTLPSSPMASREAARQQEEEDDDDAQLRRLQAEMAM</sequence>
<evidence type="ECO:0000256" key="2">
    <source>
        <dbReference type="ARBA" id="ARBA00006190"/>
    </source>
</evidence>
<evidence type="ECO:0000256" key="3">
    <source>
        <dbReference type="ARBA" id="ARBA00022753"/>
    </source>
</evidence>
<dbReference type="Gene3D" id="1.10.287.1060">
    <property type="entry name" value="ESAT-6-like"/>
    <property type="match status" value="1"/>
</dbReference>
<name>A0A0F7SE82_PHARH</name>
<dbReference type="GO" id="GO:0006900">
    <property type="term" value="P:vesicle budding from membrane"/>
    <property type="evidence" value="ECO:0007669"/>
    <property type="project" value="TreeGrafter"/>
</dbReference>
<feature type="region of interest" description="Disordered" evidence="7">
    <location>
        <begin position="178"/>
        <end position="210"/>
    </location>
</feature>
<evidence type="ECO:0000256" key="1">
    <source>
        <dbReference type="ARBA" id="ARBA00004177"/>
    </source>
</evidence>
<evidence type="ECO:0000256" key="7">
    <source>
        <dbReference type="SAM" id="MobiDB-lite"/>
    </source>
</evidence>
<proteinExistence type="inferred from homology"/>
<dbReference type="PANTHER" id="PTHR22761:SF10">
    <property type="entry name" value="GH13992P"/>
    <property type="match status" value="1"/>
</dbReference>
<evidence type="ECO:0000256" key="4">
    <source>
        <dbReference type="ARBA" id="ARBA00040017"/>
    </source>
</evidence>
<dbReference type="Gene3D" id="6.10.250.1710">
    <property type="match status" value="1"/>
</dbReference>
<dbReference type="AlphaFoldDB" id="A0A0F7SE82"/>
<evidence type="ECO:0000313" key="8">
    <source>
        <dbReference type="EMBL" id="CDZ96376.1"/>
    </source>
</evidence>
<reference evidence="8" key="1">
    <citation type="submission" date="2014-08" db="EMBL/GenBank/DDBJ databases">
        <authorList>
            <person name="Sharma Rahul"/>
            <person name="Thines Marco"/>
        </authorList>
    </citation>
    <scope>NUCLEOTIDE SEQUENCE</scope>
</reference>